<dbReference type="PANTHER" id="PTHR31005">
    <property type="entry name" value="DUF4139 DOMAIN-CONTAINING PROTEIN"/>
    <property type="match status" value="1"/>
</dbReference>
<evidence type="ECO:0000313" key="4">
    <source>
        <dbReference type="EMBL" id="KIK60243.1"/>
    </source>
</evidence>
<protein>
    <submittedName>
        <fullName evidence="4">Unplaced genomic scaffold GYMLUscaffold_28, whole genome shotgun sequence</fullName>
    </submittedName>
</protein>
<dbReference type="Pfam" id="PF13598">
    <property type="entry name" value="DUF4139"/>
    <property type="match status" value="1"/>
</dbReference>
<feature type="compositionally biased region" description="Low complexity" evidence="1">
    <location>
        <begin position="498"/>
        <end position="519"/>
    </location>
</feature>
<evidence type="ECO:0000259" key="3">
    <source>
        <dbReference type="Pfam" id="PF13600"/>
    </source>
</evidence>
<dbReference type="OrthoDB" id="10068793at2759"/>
<feature type="domain" description="DUF4140" evidence="3">
    <location>
        <begin position="17"/>
        <end position="128"/>
    </location>
</feature>
<feature type="compositionally biased region" description="Polar residues" evidence="1">
    <location>
        <begin position="456"/>
        <end position="466"/>
    </location>
</feature>
<dbReference type="InterPro" id="IPR037291">
    <property type="entry name" value="DUF4139"/>
</dbReference>
<keyword evidence="5" id="KW-1185">Reference proteome</keyword>
<name>A0A0D0CW04_9AGAR</name>
<evidence type="ECO:0000259" key="2">
    <source>
        <dbReference type="Pfam" id="PF13598"/>
    </source>
</evidence>
<dbReference type="Pfam" id="PF13600">
    <property type="entry name" value="DUF4140"/>
    <property type="match status" value="1"/>
</dbReference>
<reference evidence="4 5" key="1">
    <citation type="submission" date="2014-04" db="EMBL/GenBank/DDBJ databases">
        <title>Evolutionary Origins and Diversification of the Mycorrhizal Mutualists.</title>
        <authorList>
            <consortium name="DOE Joint Genome Institute"/>
            <consortium name="Mycorrhizal Genomics Consortium"/>
            <person name="Kohler A."/>
            <person name="Kuo A."/>
            <person name="Nagy L.G."/>
            <person name="Floudas D."/>
            <person name="Copeland A."/>
            <person name="Barry K.W."/>
            <person name="Cichocki N."/>
            <person name="Veneault-Fourrey C."/>
            <person name="LaButti K."/>
            <person name="Lindquist E.A."/>
            <person name="Lipzen A."/>
            <person name="Lundell T."/>
            <person name="Morin E."/>
            <person name="Murat C."/>
            <person name="Riley R."/>
            <person name="Ohm R."/>
            <person name="Sun H."/>
            <person name="Tunlid A."/>
            <person name="Henrissat B."/>
            <person name="Grigoriev I.V."/>
            <person name="Hibbett D.S."/>
            <person name="Martin F."/>
        </authorList>
    </citation>
    <scope>NUCLEOTIDE SEQUENCE [LARGE SCALE GENOMIC DNA]</scope>
    <source>
        <strain evidence="4 5">FD-317 M1</strain>
    </source>
</reference>
<evidence type="ECO:0000256" key="1">
    <source>
        <dbReference type="SAM" id="MobiDB-lite"/>
    </source>
</evidence>
<organism evidence="4 5">
    <name type="scientific">Collybiopsis luxurians FD-317 M1</name>
    <dbReference type="NCBI Taxonomy" id="944289"/>
    <lineage>
        <taxon>Eukaryota</taxon>
        <taxon>Fungi</taxon>
        <taxon>Dikarya</taxon>
        <taxon>Basidiomycota</taxon>
        <taxon>Agaricomycotina</taxon>
        <taxon>Agaricomycetes</taxon>
        <taxon>Agaricomycetidae</taxon>
        <taxon>Agaricales</taxon>
        <taxon>Marasmiineae</taxon>
        <taxon>Omphalotaceae</taxon>
        <taxon>Collybiopsis</taxon>
        <taxon>Collybiopsis luxurians</taxon>
    </lineage>
</organism>
<dbReference type="AlphaFoldDB" id="A0A0D0CW04"/>
<feature type="compositionally biased region" description="Low complexity" evidence="1">
    <location>
        <begin position="383"/>
        <end position="397"/>
    </location>
</feature>
<dbReference type="InterPro" id="IPR025554">
    <property type="entry name" value="DUF4140"/>
</dbReference>
<feature type="region of interest" description="Disordered" evidence="1">
    <location>
        <begin position="452"/>
        <end position="520"/>
    </location>
</feature>
<dbReference type="Proteomes" id="UP000053593">
    <property type="component" value="Unassembled WGS sequence"/>
</dbReference>
<feature type="compositionally biased region" description="Polar residues" evidence="1">
    <location>
        <begin position="401"/>
        <end position="410"/>
    </location>
</feature>
<proteinExistence type="predicted"/>
<dbReference type="InterPro" id="IPR011935">
    <property type="entry name" value="CHP02231"/>
</dbReference>
<dbReference type="PANTHER" id="PTHR31005:SF8">
    <property type="entry name" value="DUF4139 DOMAIN-CONTAINING PROTEIN"/>
    <property type="match status" value="1"/>
</dbReference>
<sequence length="813" mass="86624">MTAVVPIFAPEHRIKSVTIFRSNNLAEIVRTFELELKPGPTRVEISGLPSVLDPESIRVTGLGTGTGSPLRLQDVVCTTSFKALPVGAEHALVAMSTPDFLAKIPASLDPTERIRLLRAHMKTLEAEKHVREHESSLLISYAKTLNGEHVIPEQMSTFLSTFVEAGRKSVVAVRQIEEMMVEVQRGIELEEQKLAKKKGVAHAKVDILIGNGEKDKGETRKIELKLTYIVSNAKWEPTYELHAHTSPTTGQPSSQVTLHYRASITQFTGEDWTDSALTLSSGSSMGGLFNGLTASMPILQSVQIRQTAKTSAVPFTKSAFNTNPVPFSSIFGNKDSSSPSAFGQPVTNNINSFSSFGSTVKASTGAFGYPTAGPSLFGGSAFGTTQPQQQSGSNSSGVSAFGTTQPQQQSNSLFGAVTRPSAFGGSSTSSGSNTTNFAGGLFGSGTSGSLFGAASQPASTEGSTFGSGPAPQPSNTGFGLFGGASTASGGPGLFGAFSSTQQPPQQQQQQQSSAPATQPDSLAEDFEEITVTDPSSSTEERDVPLSQTQTIVTKTPVAISYSVEGLVSIPSDGVKHHVGVAVLPFGGDEKQKKEAGKEDVKIEYGVVPRADVKVYIQCRVKNSSEYTILPGPVAVILNDTYVARTNISHVNPDGFFTCTLGSDSATSVTYTRTSKSVDSAAGSFAESFKITTYTTTVTLYNRHDFDLKEVRVWDAVPMWTPANDADKSRVTVLLRKPQGLADAKEREVVSVKNIEGKNRDNVQVIWAKEKEGKLYWKVNVAAGKSEQLVLEWEVKAPANLALVESYGKSLFGA</sequence>
<accession>A0A0D0CW04</accession>
<dbReference type="HOGENOM" id="CLU_010457_2_0_1"/>
<gene>
    <name evidence="4" type="ORF">GYMLUDRAFT_59705</name>
</gene>
<dbReference type="EMBL" id="KN834776">
    <property type="protein sequence ID" value="KIK60243.1"/>
    <property type="molecule type" value="Genomic_DNA"/>
</dbReference>
<feature type="domain" description="DUF4139" evidence="2">
    <location>
        <begin position="224"/>
        <end position="797"/>
    </location>
</feature>
<feature type="region of interest" description="Disordered" evidence="1">
    <location>
        <begin position="379"/>
        <end position="410"/>
    </location>
</feature>
<evidence type="ECO:0000313" key="5">
    <source>
        <dbReference type="Proteomes" id="UP000053593"/>
    </source>
</evidence>